<keyword evidence="1" id="KW-0812">Transmembrane</keyword>
<proteinExistence type="predicted"/>
<keyword evidence="1" id="KW-0472">Membrane</keyword>
<comment type="caution">
    <text evidence="3">The sequence shown here is derived from an EMBL/GenBank/DDBJ whole genome shotgun (WGS) entry which is preliminary data.</text>
</comment>
<dbReference type="InterPro" id="IPR002509">
    <property type="entry name" value="NODB_dom"/>
</dbReference>
<dbReference type="PROSITE" id="PS51677">
    <property type="entry name" value="NODB"/>
    <property type="match status" value="1"/>
</dbReference>
<dbReference type="RefSeq" id="WP_216148813.1">
    <property type="nucleotide sequence ID" value="NZ_JAHLDV010000019.1"/>
</dbReference>
<evidence type="ECO:0000313" key="4">
    <source>
        <dbReference type="Proteomes" id="UP000776252"/>
    </source>
</evidence>
<dbReference type="PANTHER" id="PTHR10587:SF125">
    <property type="entry name" value="POLYSACCHARIDE DEACETYLASE YHEN-RELATED"/>
    <property type="match status" value="1"/>
</dbReference>
<gene>
    <name evidence="3" type="ORF">KPL37_09910</name>
</gene>
<sequence length="281" mass="32266">MTKLEKKRKRRKIIVKRRRFGLIIAVVITLSYLIFHINGNGEINNNIPANAEMNSKKSVVTPKKVDLKLDLKSSKTDFYKHIYKSDGHKTAYLTFDDGPSVNNTPVILNTLDKYNIKATFFIVGNMALKYPDLVRKEFSDGHSIGNHSYSHDYNYIYSDTNIFIKDINKCDTVLKLILGSNFNTKLVRFPGGSFGAKLKPFRKELNNHGYNYVDWNDLTGDAEGQNIPVYKLLDNLKKYTKGKEHVVILMHDFSTKSTTVQALPQVIEYLKSQNYSFKTLH</sequence>
<feature type="domain" description="NodB homology" evidence="2">
    <location>
        <begin position="89"/>
        <end position="278"/>
    </location>
</feature>
<name>A0ABS6BT21_9CLOT</name>
<evidence type="ECO:0000259" key="2">
    <source>
        <dbReference type="PROSITE" id="PS51677"/>
    </source>
</evidence>
<evidence type="ECO:0000313" key="3">
    <source>
        <dbReference type="EMBL" id="MBU3160067.1"/>
    </source>
</evidence>
<dbReference type="EMBL" id="JAHLDV010000019">
    <property type="protein sequence ID" value="MBU3160067.1"/>
    <property type="molecule type" value="Genomic_DNA"/>
</dbReference>
<keyword evidence="4" id="KW-1185">Reference proteome</keyword>
<feature type="transmembrane region" description="Helical" evidence="1">
    <location>
        <begin position="20"/>
        <end position="37"/>
    </location>
</feature>
<dbReference type="Pfam" id="PF01522">
    <property type="entry name" value="Polysacc_deac_1"/>
    <property type="match status" value="1"/>
</dbReference>
<accession>A0ABS6BT21</accession>
<dbReference type="Proteomes" id="UP000776252">
    <property type="component" value="Unassembled WGS sequence"/>
</dbReference>
<reference evidence="3 4" key="1">
    <citation type="submission" date="2021-06" db="EMBL/GenBank/DDBJ databases">
        <title>Clostridia strains as spoilage organisms.</title>
        <authorList>
            <person name="Wambui J."/>
            <person name="Stephan R."/>
            <person name="Stevens M.J.A."/>
        </authorList>
    </citation>
    <scope>NUCLEOTIDE SEQUENCE [LARGE SCALE GENOMIC DNA]</scope>
    <source>
        <strain evidence="3 4">DSM 14204</strain>
    </source>
</reference>
<keyword evidence="1" id="KW-1133">Transmembrane helix</keyword>
<evidence type="ECO:0000256" key="1">
    <source>
        <dbReference type="SAM" id="Phobius"/>
    </source>
</evidence>
<dbReference type="CDD" id="cd10944">
    <property type="entry name" value="CE4_SmPgdA_like"/>
    <property type="match status" value="1"/>
</dbReference>
<organism evidence="3 4">
    <name type="scientific">Clostridium frigoris</name>
    <dbReference type="NCBI Taxonomy" id="205327"/>
    <lineage>
        <taxon>Bacteria</taxon>
        <taxon>Bacillati</taxon>
        <taxon>Bacillota</taxon>
        <taxon>Clostridia</taxon>
        <taxon>Eubacteriales</taxon>
        <taxon>Clostridiaceae</taxon>
        <taxon>Clostridium</taxon>
    </lineage>
</organism>
<protein>
    <submittedName>
        <fullName evidence="3">Polysaccharide deacetylase</fullName>
    </submittedName>
</protein>
<dbReference type="PANTHER" id="PTHR10587">
    <property type="entry name" value="GLYCOSYL TRANSFERASE-RELATED"/>
    <property type="match status" value="1"/>
</dbReference>
<dbReference type="InterPro" id="IPR050248">
    <property type="entry name" value="Polysacc_deacetylase_ArnD"/>
</dbReference>